<feature type="compositionally biased region" description="Gly residues" evidence="1">
    <location>
        <begin position="115"/>
        <end position="126"/>
    </location>
</feature>
<dbReference type="Proteomes" id="UP001374535">
    <property type="component" value="Chromosome 8"/>
</dbReference>
<feature type="compositionally biased region" description="Basic and acidic residues" evidence="1">
    <location>
        <begin position="96"/>
        <end position="108"/>
    </location>
</feature>
<evidence type="ECO:0000313" key="3">
    <source>
        <dbReference type="Proteomes" id="UP001374535"/>
    </source>
</evidence>
<accession>A0AAQ3MZW5</accession>
<name>A0AAQ3MZW5_VIGMU</name>
<reference evidence="2 3" key="1">
    <citation type="journal article" date="2023" name="Life. Sci Alliance">
        <title>Evolutionary insights into 3D genome organization and epigenetic landscape of Vigna mungo.</title>
        <authorList>
            <person name="Junaid A."/>
            <person name="Singh B."/>
            <person name="Bhatia S."/>
        </authorList>
    </citation>
    <scope>NUCLEOTIDE SEQUENCE [LARGE SCALE GENOMIC DNA]</scope>
    <source>
        <strain evidence="2">Urdbean</strain>
    </source>
</reference>
<protein>
    <submittedName>
        <fullName evidence="2">Uncharacterized protein</fullName>
    </submittedName>
</protein>
<dbReference type="AlphaFoldDB" id="A0AAQ3MZW5"/>
<evidence type="ECO:0000313" key="2">
    <source>
        <dbReference type="EMBL" id="WVZ00254.1"/>
    </source>
</evidence>
<organism evidence="2 3">
    <name type="scientific">Vigna mungo</name>
    <name type="common">Black gram</name>
    <name type="synonym">Phaseolus mungo</name>
    <dbReference type="NCBI Taxonomy" id="3915"/>
    <lineage>
        <taxon>Eukaryota</taxon>
        <taxon>Viridiplantae</taxon>
        <taxon>Streptophyta</taxon>
        <taxon>Embryophyta</taxon>
        <taxon>Tracheophyta</taxon>
        <taxon>Spermatophyta</taxon>
        <taxon>Magnoliopsida</taxon>
        <taxon>eudicotyledons</taxon>
        <taxon>Gunneridae</taxon>
        <taxon>Pentapetalae</taxon>
        <taxon>rosids</taxon>
        <taxon>fabids</taxon>
        <taxon>Fabales</taxon>
        <taxon>Fabaceae</taxon>
        <taxon>Papilionoideae</taxon>
        <taxon>50 kb inversion clade</taxon>
        <taxon>NPAAA clade</taxon>
        <taxon>indigoferoid/millettioid clade</taxon>
        <taxon>Phaseoleae</taxon>
        <taxon>Vigna</taxon>
    </lineage>
</organism>
<gene>
    <name evidence="2" type="ORF">V8G54_026323</name>
</gene>
<evidence type="ECO:0000256" key="1">
    <source>
        <dbReference type="SAM" id="MobiDB-lite"/>
    </source>
</evidence>
<dbReference type="EMBL" id="CP144693">
    <property type="protein sequence ID" value="WVZ00254.1"/>
    <property type="molecule type" value="Genomic_DNA"/>
</dbReference>
<feature type="region of interest" description="Disordered" evidence="1">
    <location>
        <begin position="66"/>
        <end position="126"/>
    </location>
</feature>
<proteinExistence type="predicted"/>
<keyword evidence="3" id="KW-1185">Reference proteome</keyword>
<sequence length="126" mass="13622">MEKEGSSGLTTPPLPHPNRFLCSPTTLILPLTIQRPLPIYFLLENDINLFFSPSSFGLHSFPVKTMPSSPTGDSGREFEGENGVDDTGNVGGLGRCTDKHLQRRRCDSQRPAGSVAGGDCGGIRRH</sequence>